<dbReference type="Pfam" id="PF14591">
    <property type="entry name" value="AF0941-like"/>
    <property type="match status" value="1"/>
</dbReference>
<dbReference type="InterPro" id="IPR013502">
    <property type="entry name" value="Uncharacterised_AF0941"/>
</dbReference>
<sequence length="143" mass="16500">MNSLTDSQGVDLAEFNQIDTPDDVNYDNPFIQTTQNKSKQLINKSVIPTKQDKYMEIIDQELIPEMTVEYKHTSTKLVTELIKKHNMTEKDAKDFIKQYNKTIGHLQLDLHINEDAFDNIKSTQSKKTNQSGGYQKGRFNTKS</sequence>
<name>A0A3G4ZM22_9VIRU</name>
<proteinExistence type="predicted"/>
<gene>
    <name evidence="2" type="ORF">Terrestrivirus3_179</name>
</gene>
<dbReference type="EMBL" id="MK071981">
    <property type="protein sequence ID" value="AYV75910.1"/>
    <property type="molecule type" value="Genomic_DNA"/>
</dbReference>
<reference evidence="2" key="1">
    <citation type="submission" date="2018-10" db="EMBL/GenBank/DDBJ databases">
        <title>Hidden diversity of soil giant viruses.</title>
        <authorList>
            <person name="Schulz F."/>
            <person name="Alteio L."/>
            <person name="Goudeau D."/>
            <person name="Ryan E.M."/>
            <person name="Malmstrom R.R."/>
            <person name="Blanchard J."/>
            <person name="Woyke T."/>
        </authorList>
    </citation>
    <scope>NUCLEOTIDE SEQUENCE</scope>
    <source>
        <strain evidence="2">TEV1</strain>
    </source>
</reference>
<evidence type="ECO:0000256" key="1">
    <source>
        <dbReference type="SAM" id="MobiDB-lite"/>
    </source>
</evidence>
<protein>
    <submittedName>
        <fullName evidence="2">Uncharacterized protein</fullName>
    </submittedName>
</protein>
<accession>A0A3G4ZM22</accession>
<organism evidence="2">
    <name type="scientific">Terrestrivirus sp</name>
    <dbReference type="NCBI Taxonomy" id="2487775"/>
    <lineage>
        <taxon>Viruses</taxon>
        <taxon>Varidnaviria</taxon>
        <taxon>Bamfordvirae</taxon>
        <taxon>Nucleocytoviricota</taxon>
        <taxon>Megaviricetes</taxon>
        <taxon>Imitervirales</taxon>
        <taxon>Mimiviridae</taxon>
        <taxon>Klosneuvirinae</taxon>
    </lineage>
</organism>
<feature type="region of interest" description="Disordered" evidence="1">
    <location>
        <begin position="123"/>
        <end position="143"/>
    </location>
</feature>
<evidence type="ECO:0000313" key="2">
    <source>
        <dbReference type="EMBL" id="AYV75910.1"/>
    </source>
</evidence>